<reference evidence="1 2" key="1">
    <citation type="journal article" date="2019" name="Sci. Rep.">
        <title>A high-quality genome of Eragrostis curvula grass provides insights into Poaceae evolution and supports new strategies to enhance forage quality.</title>
        <authorList>
            <person name="Carballo J."/>
            <person name="Santos B.A.C.M."/>
            <person name="Zappacosta D."/>
            <person name="Garbus I."/>
            <person name="Selva J.P."/>
            <person name="Gallo C.A."/>
            <person name="Diaz A."/>
            <person name="Albertini E."/>
            <person name="Caccamo M."/>
            <person name="Echenique V."/>
        </authorList>
    </citation>
    <scope>NUCLEOTIDE SEQUENCE [LARGE SCALE GENOMIC DNA]</scope>
    <source>
        <strain evidence="2">cv. Victoria</strain>
        <tissue evidence="1">Leaf</tissue>
    </source>
</reference>
<protein>
    <submittedName>
        <fullName evidence="1">Uncharacterized protein</fullName>
    </submittedName>
</protein>
<gene>
    <name evidence="1" type="ORF">EJB05_57045</name>
</gene>
<organism evidence="1 2">
    <name type="scientific">Eragrostis curvula</name>
    <name type="common">weeping love grass</name>
    <dbReference type="NCBI Taxonomy" id="38414"/>
    <lineage>
        <taxon>Eukaryota</taxon>
        <taxon>Viridiplantae</taxon>
        <taxon>Streptophyta</taxon>
        <taxon>Embryophyta</taxon>
        <taxon>Tracheophyta</taxon>
        <taxon>Spermatophyta</taxon>
        <taxon>Magnoliopsida</taxon>
        <taxon>Liliopsida</taxon>
        <taxon>Poales</taxon>
        <taxon>Poaceae</taxon>
        <taxon>PACMAD clade</taxon>
        <taxon>Chloridoideae</taxon>
        <taxon>Eragrostideae</taxon>
        <taxon>Eragrostidinae</taxon>
        <taxon>Eragrostis</taxon>
    </lineage>
</organism>
<dbReference type="InterPro" id="IPR017451">
    <property type="entry name" value="F-box-assoc_interact_dom"/>
</dbReference>
<accession>A0A5J9SFU7</accession>
<comment type="caution">
    <text evidence="1">The sequence shown here is derived from an EMBL/GenBank/DDBJ whole genome shotgun (WGS) entry which is preliminary data.</text>
</comment>
<keyword evidence="2" id="KW-1185">Reference proteome</keyword>
<dbReference type="EMBL" id="RWGY01000959">
    <property type="protein sequence ID" value="TVT97703.1"/>
    <property type="molecule type" value="Genomic_DNA"/>
</dbReference>
<evidence type="ECO:0000313" key="1">
    <source>
        <dbReference type="EMBL" id="TVT97703.1"/>
    </source>
</evidence>
<sequence>MALQITVTGASDVDPPCAITARTPICLPGFFYWSALQSLTGHGRNMVRSDVILRFSLRDEMFTVQPNPPCRGFLSHNDTLCELHGKLCYVHSDSLFDVAIWLAEDGPSLAWSMRCRVNWLLSSRLRFNQQDKIFLSVDEGYLLSCDLRDGSQGKIICMHTCYTIMETEQTSAPACSLSLFLTICSP</sequence>
<dbReference type="OrthoDB" id="680142at2759"/>
<feature type="non-terminal residue" evidence="1">
    <location>
        <position position="1"/>
    </location>
</feature>
<dbReference type="Gramene" id="TVT97703">
    <property type="protein sequence ID" value="TVT97703"/>
    <property type="gene ID" value="EJB05_57045"/>
</dbReference>
<proteinExistence type="predicted"/>
<dbReference type="Proteomes" id="UP000324897">
    <property type="component" value="Unassembled WGS sequence"/>
</dbReference>
<dbReference type="NCBIfam" id="TIGR01640">
    <property type="entry name" value="F_box_assoc_1"/>
    <property type="match status" value="1"/>
</dbReference>
<feature type="non-terminal residue" evidence="1">
    <location>
        <position position="186"/>
    </location>
</feature>
<name>A0A5J9SFU7_9POAL</name>
<evidence type="ECO:0000313" key="2">
    <source>
        <dbReference type="Proteomes" id="UP000324897"/>
    </source>
</evidence>
<dbReference type="AlphaFoldDB" id="A0A5J9SFU7"/>